<dbReference type="AlphaFoldDB" id="W0SFQ7"/>
<dbReference type="EMBL" id="AP012547">
    <property type="protein sequence ID" value="BAO29846.1"/>
    <property type="molecule type" value="Genomic_DNA"/>
</dbReference>
<dbReference type="UniPathway" id="UPA00299"/>
<evidence type="ECO:0000256" key="1">
    <source>
        <dbReference type="ARBA" id="ARBA00005199"/>
    </source>
</evidence>
<dbReference type="Pfam" id="PF02358">
    <property type="entry name" value="Trehalose_PPase"/>
    <property type="match status" value="1"/>
</dbReference>
<dbReference type="EC" id="3.1.3.12" evidence="4"/>
<dbReference type="STRING" id="1223802.SUTH_02055"/>
<dbReference type="NCBIfam" id="TIGR01484">
    <property type="entry name" value="HAD-SF-IIB"/>
    <property type="match status" value="1"/>
</dbReference>
<keyword evidence="3 4" id="KW-0378">Hydrolase</keyword>
<dbReference type="NCBIfam" id="TIGR00685">
    <property type="entry name" value="T6PP"/>
    <property type="match status" value="1"/>
</dbReference>
<dbReference type="InterPro" id="IPR044651">
    <property type="entry name" value="OTSB-like"/>
</dbReference>
<dbReference type="GO" id="GO:0004805">
    <property type="term" value="F:trehalose-phosphatase activity"/>
    <property type="evidence" value="ECO:0007669"/>
    <property type="project" value="UniProtKB-EC"/>
</dbReference>
<comment type="catalytic activity">
    <reaction evidence="4">
        <text>alpha,alpha-trehalose 6-phosphate + H2O = alpha,alpha-trehalose + phosphate</text>
        <dbReference type="Rhea" id="RHEA:23420"/>
        <dbReference type="ChEBI" id="CHEBI:15377"/>
        <dbReference type="ChEBI" id="CHEBI:16551"/>
        <dbReference type="ChEBI" id="CHEBI:43474"/>
        <dbReference type="ChEBI" id="CHEBI:58429"/>
        <dbReference type="EC" id="3.1.3.12"/>
    </reaction>
</comment>
<keyword evidence="6" id="KW-1185">Reference proteome</keyword>
<dbReference type="GO" id="GO:0005992">
    <property type="term" value="P:trehalose biosynthetic process"/>
    <property type="evidence" value="ECO:0007669"/>
    <property type="project" value="UniProtKB-UniPathway"/>
</dbReference>
<dbReference type="Proteomes" id="UP000031637">
    <property type="component" value="Chromosome"/>
</dbReference>
<protein>
    <recommendedName>
        <fullName evidence="4">Trehalose 6-phosphate phosphatase</fullName>
        <ecNumber evidence="4">3.1.3.12</ecNumber>
    </recommendedName>
</protein>
<gene>
    <name evidence="5" type="ORF">SUTH_02055</name>
</gene>
<comment type="function">
    <text evidence="4">Removes the phosphate from trehalose 6-phosphate to produce free trehalose.</text>
</comment>
<dbReference type="SUPFAM" id="SSF56784">
    <property type="entry name" value="HAD-like"/>
    <property type="match status" value="1"/>
</dbReference>
<dbReference type="Gene3D" id="3.30.70.1020">
    <property type="entry name" value="Trehalose-6-phosphate phosphatase related protein, domain 2"/>
    <property type="match status" value="1"/>
</dbReference>
<comment type="pathway">
    <text evidence="1 4">Glycan biosynthesis; trehalose biosynthesis.</text>
</comment>
<dbReference type="RefSeq" id="WP_052473523.1">
    <property type="nucleotide sequence ID" value="NZ_AP012547.1"/>
</dbReference>
<evidence type="ECO:0000256" key="3">
    <source>
        <dbReference type="ARBA" id="ARBA00022801"/>
    </source>
</evidence>
<evidence type="ECO:0000313" key="6">
    <source>
        <dbReference type="Proteomes" id="UP000031637"/>
    </source>
</evidence>
<sequence>MTSGHIRRPPDTEIDWAFFLDVDGTLLEIADQPSFVHVDTELLELVAQLHQLTGGAVALISGRSISNLEELLGALRLPLAGQHGLERRDAAGRLWIHAAPPEAKCAIREALLPVLARHSGLLLEDKGLTLALHYRRAPHLAAYAHRLMAQLMKEAGGGLELQKGKCVIELKPAGIDKGTAVAEYLTESPFRGRLPVFIGDDLNDEHGFAEVNRMGGISIKVGSGRSGAAYRLSGVAAVRRWLGGALKGRQ</sequence>
<dbReference type="HOGENOM" id="CLU_037265_2_0_4"/>
<name>W0SFQ7_9PROT</name>
<dbReference type="OrthoDB" id="9814913at2"/>
<organism evidence="5 6">
    <name type="scientific">Sulfuritalea hydrogenivorans sk43H</name>
    <dbReference type="NCBI Taxonomy" id="1223802"/>
    <lineage>
        <taxon>Bacteria</taxon>
        <taxon>Pseudomonadati</taxon>
        <taxon>Pseudomonadota</taxon>
        <taxon>Betaproteobacteria</taxon>
        <taxon>Nitrosomonadales</taxon>
        <taxon>Sterolibacteriaceae</taxon>
        <taxon>Sulfuritalea</taxon>
    </lineage>
</organism>
<dbReference type="Gene3D" id="3.40.50.1000">
    <property type="entry name" value="HAD superfamily/HAD-like"/>
    <property type="match status" value="1"/>
</dbReference>
<dbReference type="CDD" id="cd01627">
    <property type="entry name" value="HAD_TPP"/>
    <property type="match status" value="1"/>
</dbReference>
<accession>W0SFQ7</accession>
<comment type="similarity">
    <text evidence="2 4">Belongs to the trehalose phosphatase family.</text>
</comment>
<dbReference type="InterPro" id="IPR036412">
    <property type="entry name" value="HAD-like_sf"/>
</dbReference>
<evidence type="ECO:0000256" key="2">
    <source>
        <dbReference type="ARBA" id="ARBA00008770"/>
    </source>
</evidence>
<dbReference type="KEGG" id="shd:SUTH_02055"/>
<keyword evidence="4" id="KW-0460">Magnesium</keyword>
<comment type="cofactor">
    <cofactor evidence="4">
        <name>Mg(2+)</name>
        <dbReference type="ChEBI" id="CHEBI:18420"/>
    </cofactor>
</comment>
<evidence type="ECO:0000256" key="4">
    <source>
        <dbReference type="RuleBase" id="RU361117"/>
    </source>
</evidence>
<dbReference type="InterPro" id="IPR006379">
    <property type="entry name" value="HAD-SF_hydro_IIB"/>
</dbReference>
<dbReference type="InterPro" id="IPR023214">
    <property type="entry name" value="HAD_sf"/>
</dbReference>
<reference evidence="5 6" key="1">
    <citation type="journal article" date="2014" name="Syst. Appl. Microbiol.">
        <title>Complete genomes of freshwater sulfur oxidizers Sulfuricella denitrificans skB26 and Sulfuritalea hydrogenivorans sk43H: genetic insights into the sulfur oxidation pathway of betaproteobacteria.</title>
        <authorList>
            <person name="Watanabe T."/>
            <person name="Kojima H."/>
            <person name="Fukui M."/>
        </authorList>
    </citation>
    <scope>NUCLEOTIDE SEQUENCE [LARGE SCALE GENOMIC DNA]</scope>
    <source>
        <strain evidence="5">DSM22779</strain>
    </source>
</reference>
<keyword evidence="4" id="KW-0479">Metal-binding</keyword>
<dbReference type="GO" id="GO:0046872">
    <property type="term" value="F:metal ion binding"/>
    <property type="evidence" value="ECO:0007669"/>
    <property type="project" value="UniProtKB-KW"/>
</dbReference>
<dbReference type="InterPro" id="IPR003337">
    <property type="entry name" value="Trehalose_PPase"/>
</dbReference>
<dbReference type="PANTHER" id="PTHR43768">
    <property type="entry name" value="TREHALOSE 6-PHOSPHATE PHOSPHATASE"/>
    <property type="match status" value="1"/>
</dbReference>
<dbReference type="PANTHER" id="PTHR43768:SF3">
    <property type="entry name" value="TREHALOSE 6-PHOSPHATE PHOSPHATASE"/>
    <property type="match status" value="1"/>
</dbReference>
<evidence type="ECO:0000313" key="5">
    <source>
        <dbReference type="EMBL" id="BAO29846.1"/>
    </source>
</evidence>
<proteinExistence type="inferred from homology"/>